<dbReference type="InterPro" id="IPR007318">
    <property type="entry name" value="Phopholipid_MeTrfase"/>
</dbReference>
<evidence type="ECO:0000256" key="2">
    <source>
        <dbReference type="ARBA" id="ARBA00022692"/>
    </source>
</evidence>
<dbReference type="GO" id="GO:0012505">
    <property type="term" value="C:endomembrane system"/>
    <property type="evidence" value="ECO:0007669"/>
    <property type="project" value="UniProtKB-SubCell"/>
</dbReference>
<feature type="transmembrane region" description="Helical" evidence="5">
    <location>
        <begin position="186"/>
        <end position="205"/>
    </location>
</feature>
<gene>
    <name evidence="6" type="ORF">I41_21540</name>
</gene>
<dbReference type="EMBL" id="CP036339">
    <property type="protein sequence ID" value="QDT72967.1"/>
    <property type="molecule type" value="Genomic_DNA"/>
</dbReference>
<evidence type="ECO:0000256" key="1">
    <source>
        <dbReference type="ARBA" id="ARBA00004127"/>
    </source>
</evidence>
<evidence type="ECO:0000256" key="4">
    <source>
        <dbReference type="ARBA" id="ARBA00023136"/>
    </source>
</evidence>
<dbReference type="Pfam" id="PF04191">
    <property type="entry name" value="PEMT"/>
    <property type="match status" value="1"/>
</dbReference>
<evidence type="ECO:0000256" key="3">
    <source>
        <dbReference type="ARBA" id="ARBA00022989"/>
    </source>
</evidence>
<feature type="transmembrane region" description="Helical" evidence="5">
    <location>
        <begin position="48"/>
        <end position="71"/>
    </location>
</feature>
<protein>
    <submittedName>
        <fullName evidence="6">Isoprenylcysteine carboxyl methyltransferase (ICMT) family protein</fullName>
    </submittedName>
</protein>
<keyword evidence="6" id="KW-0489">Methyltransferase</keyword>
<evidence type="ECO:0000256" key="5">
    <source>
        <dbReference type="SAM" id="Phobius"/>
    </source>
</evidence>
<keyword evidence="4 5" id="KW-0472">Membrane</keyword>
<evidence type="ECO:0000313" key="7">
    <source>
        <dbReference type="Proteomes" id="UP000317909"/>
    </source>
</evidence>
<dbReference type="PANTHER" id="PTHR12714">
    <property type="entry name" value="PROTEIN-S ISOPRENYLCYSTEINE O-METHYLTRANSFERASE"/>
    <property type="match status" value="1"/>
</dbReference>
<dbReference type="AlphaFoldDB" id="A0A517TX75"/>
<keyword evidence="7" id="KW-1185">Reference proteome</keyword>
<dbReference type="GO" id="GO:0032259">
    <property type="term" value="P:methylation"/>
    <property type="evidence" value="ECO:0007669"/>
    <property type="project" value="UniProtKB-KW"/>
</dbReference>
<keyword evidence="3 5" id="KW-1133">Transmembrane helix</keyword>
<comment type="subcellular location">
    <subcellularLocation>
        <location evidence="1">Endomembrane system</location>
        <topology evidence="1">Multi-pass membrane protein</topology>
    </subcellularLocation>
</comment>
<accession>A0A517TX75</accession>
<sequence length="246" mass="28395">MGLQRELESQGQWLFRWRSFLPLAIAPLFGIALVNTSRPFGSYRFHEYWEFFCLGVSFTGLAIRVMTAGVVPADTSGRNTKSQLAASLNTSGVYSVVRHPLYVGNYLIGLGAALVPFEWWLATVYTLAYWIYYERIMFAEEQFLRAQFGATFEEWARRTPAFLPKFKAWRPADYSFSIRTVLRREYTALLVVIALHAAIETAEHWFIDGRIVYEIFWGCLLGFGVLSYLIVRSIKKNTQWLEQPGR</sequence>
<dbReference type="KEGG" id="llh:I41_21540"/>
<dbReference type="OrthoDB" id="5471300at2"/>
<proteinExistence type="predicted"/>
<keyword evidence="6" id="KW-0808">Transferase</keyword>
<dbReference type="GO" id="GO:0008168">
    <property type="term" value="F:methyltransferase activity"/>
    <property type="evidence" value="ECO:0007669"/>
    <property type="project" value="UniProtKB-KW"/>
</dbReference>
<evidence type="ECO:0000313" key="6">
    <source>
        <dbReference type="EMBL" id="QDT72967.1"/>
    </source>
</evidence>
<dbReference type="PANTHER" id="PTHR12714:SF9">
    <property type="entry name" value="PROTEIN-S-ISOPRENYLCYSTEINE O-METHYLTRANSFERASE"/>
    <property type="match status" value="1"/>
</dbReference>
<feature type="transmembrane region" description="Helical" evidence="5">
    <location>
        <begin position="211"/>
        <end position="231"/>
    </location>
</feature>
<keyword evidence="2 5" id="KW-0812">Transmembrane</keyword>
<dbReference type="Gene3D" id="1.20.120.1630">
    <property type="match status" value="1"/>
</dbReference>
<organism evidence="6 7">
    <name type="scientific">Lacipirellula limnantheis</name>
    <dbReference type="NCBI Taxonomy" id="2528024"/>
    <lineage>
        <taxon>Bacteria</taxon>
        <taxon>Pseudomonadati</taxon>
        <taxon>Planctomycetota</taxon>
        <taxon>Planctomycetia</taxon>
        <taxon>Pirellulales</taxon>
        <taxon>Lacipirellulaceae</taxon>
        <taxon>Lacipirellula</taxon>
    </lineage>
</organism>
<dbReference type="Proteomes" id="UP000317909">
    <property type="component" value="Chromosome"/>
</dbReference>
<feature type="transmembrane region" description="Helical" evidence="5">
    <location>
        <begin position="106"/>
        <end position="132"/>
    </location>
</feature>
<reference evidence="6 7" key="1">
    <citation type="submission" date="2019-02" db="EMBL/GenBank/DDBJ databases">
        <title>Deep-cultivation of Planctomycetes and their phenomic and genomic characterization uncovers novel biology.</title>
        <authorList>
            <person name="Wiegand S."/>
            <person name="Jogler M."/>
            <person name="Boedeker C."/>
            <person name="Pinto D."/>
            <person name="Vollmers J."/>
            <person name="Rivas-Marin E."/>
            <person name="Kohn T."/>
            <person name="Peeters S.H."/>
            <person name="Heuer A."/>
            <person name="Rast P."/>
            <person name="Oberbeckmann S."/>
            <person name="Bunk B."/>
            <person name="Jeske O."/>
            <person name="Meyerdierks A."/>
            <person name="Storesund J.E."/>
            <person name="Kallscheuer N."/>
            <person name="Luecker S."/>
            <person name="Lage O.M."/>
            <person name="Pohl T."/>
            <person name="Merkel B.J."/>
            <person name="Hornburger P."/>
            <person name="Mueller R.-W."/>
            <person name="Bruemmer F."/>
            <person name="Labrenz M."/>
            <person name="Spormann A.M."/>
            <person name="Op den Camp H."/>
            <person name="Overmann J."/>
            <person name="Amann R."/>
            <person name="Jetten M.S.M."/>
            <person name="Mascher T."/>
            <person name="Medema M.H."/>
            <person name="Devos D.P."/>
            <person name="Kaster A.-K."/>
            <person name="Ovreas L."/>
            <person name="Rohde M."/>
            <person name="Galperin M.Y."/>
            <person name="Jogler C."/>
        </authorList>
    </citation>
    <scope>NUCLEOTIDE SEQUENCE [LARGE SCALE GENOMIC DNA]</scope>
    <source>
        <strain evidence="6 7">I41</strain>
    </source>
</reference>
<dbReference type="RefSeq" id="WP_145432475.1">
    <property type="nucleotide sequence ID" value="NZ_CP036339.1"/>
</dbReference>
<feature type="transmembrane region" description="Helical" evidence="5">
    <location>
        <begin position="20"/>
        <end position="36"/>
    </location>
</feature>
<name>A0A517TX75_9BACT</name>